<protein>
    <submittedName>
        <fullName evidence="1">Uncharacterized protein</fullName>
    </submittedName>
</protein>
<organism evidence="1 2">
    <name type="scientific">Tribonema minus</name>
    <dbReference type="NCBI Taxonomy" id="303371"/>
    <lineage>
        <taxon>Eukaryota</taxon>
        <taxon>Sar</taxon>
        <taxon>Stramenopiles</taxon>
        <taxon>Ochrophyta</taxon>
        <taxon>PX clade</taxon>
        <taxon>Xanthophyceae</taxon>
        <taxon>Tribonematales</taxon>
        <taxon>Tribonemataceae</taxon>
        <taxon>Tribonema</taxon>
    </lineage>
</organism>
<evidence type="ECO:0000313" key="1">
    <source>
        <dbReference type="EMBL" id="KAG5179213.1"/>
    </source>
</evidence>
<dbReference type="AlphaFoldDB" id="A0A836CBQ2"/>
<keyword evidence="2" id="KW-1185">Reference proteome</keyword>
<evidence type="ECO:0000313" key="2">
    <source>
        <dbReference type="Proteomes" id="UP000664859"/>
    </source>
</evidence>
<proteinExistence type="predicted"/>
<sequence>MISEALASLIKKGRLTTMTLELAKELERTRASAVINAGRANCGIFRIGHGIIVKCERSTSSLHTCLLPEIAAQLASLTRGDSHFIHTYTTLTYKDQYYTFMDEVCTDVGSCARELAVHIWQKHSVNTAPESLFMDTYKTNPDHQKYIETDKTYATFVSEWKDVMAKYVTIVILQRFYIDITLLNTFGVCQGDRKSDNTFMDIGNVRRSVSDVPNVLSVDGVERELTCVLGDPSFTGAFKGLKCANPAGAYDYHKNPHWRALYGLFANFWRSDAAGTVPQRHSNPSAACKVLVLVQ</sequence>
<comment type="caution">
    <text evidence="1">The sequence shown here is derived from an EMBL/GenBank/DDBJ whole genome shotgun (WGS) entry which is preliminary data.</text>
</comment>
<dbReference type="Proteomes" id="UP000664859">
    <property type="component" value="Unassembled WGS sequence"/>
</dbReference>
<accession>A0A836CBQ2</accession>
<reference evidence="1" key="1">
    <citation type="submission" date="2021-02" db="EMBL/GenBank/DDBJ databases">
        <title>First Annotated Genome of the Yellow-green Alga Tribonema minus.</title>
        <authorList>
            <person name="Mahan K.M."/>
        </authorList>
    </citation>
    <scope>NUCLEOTIDE SEQUENCE</scope>
    <source>
        <strain evidence="1">UTEX B ZZ1240</strain>
    </source>
</reference>
<gene>
    <name evidence="1" type="ORF">JKP88DRAFT_247631</name>
</gene>
<dbReference type="EMBL" id="JAFCMP010000490">
    <property type="protein sequence ID" value="KAG5179213.1"/>
    <property type="molecule type" value="Genomic_DNA"/>
</dbReference>
<name>A0A836CBQ2_9STRA</name>